<dbReference type="InterPro" id="IPR019539">
    <property type="entry name" value="GalKase_N"/>
</dbReference>
<evidence type="ECO:0000256" key="8">
    <source>
        <dbReference type="SAM" id="MobiDB-lite"/>
    </source>
</evidence>
<keyword evidence="13" id="KW-1185">Reference proteome</keyword>
<dbReference type="Gene3D" id="3.30.230.10">
    <property type="match status" value="1"/>
</dbReference>
<dbReference type="Pfam" id="PF08544">
    <property type="entry name" value="GHMP_kinases_C"/>
    <property type="match status" value="1"/>
</dbReference>
<dbReference type="InterPro" id="IPR006204">
    <property type="entry name" value="GHMP_kinase_N_dom"/>
</dbReference>
<comment type="similarity">
    <text evidence="1">Belongs to the GHMP kinase family. GalK subfamily.</text>
</comment>
<dbReference type="PIRSF" id="PIRSF000530">
    <property type="entry name" value="Galactokinase"/>
    <property type="match status" value="1"/>
</dbReference>
<evidence type="ECO:0000256" key="5">
    <source>
        <dbReference type="ARBA" id="ARBA00022840"/>
    </source>
</evidence>
<keyword evidence="4" id="KW-0418">Kinase</keyword>
<dbReference type="PROSITE" id="PS00106">
    <property type="entry name" value="GALACTOKINASE"/>
    <property type="match status" value="1"/>
</dbReference>
<keyword evidence="3" id="KW-0547">Nucleotide-binding</keyword>
<evidence type="ECO:0000256" key="2">
    <source>
        <dbReference type="ARBA" id="ARBA00022679"/>
    </source>
</evidence>
<comment type="caution">
    <text evidence="12">The sequence shown here is derived from an EMBL/GenBank/DDBJ whole genome shotgun (WGS) entry which is preliminary data.</text>
</comment>
<protein>
    <recommendedName>
        <fullName evidence="7">Galactokinase</fullName>
        <ecNumber evidence="7">2.7.1.6</ecNumber>
    </recommendedName>
</protein>
<evidence type="ECO:0000256" key="7">
    <source>
        <dbReference type="NCBIfam" id="TIGR00131"/>
    </source>
</evidence>
<dbReference type="InterPro" id="IPR020568">
    <property type="entry name" value="Ribosomal_Su5_D2-typ_SF"/>
</dbReference>
<dbReference type="PANTHER" id="PTHR10457">
    <property type="entry name" value="MEVALONATE KINASE/GALACTOKINASE"/>
    <property type="match status" value="1"/>
</dbReference>
<dbReference type="Gene3D" id="3.30.70.890">
    <property type="entry name" value="GHMP kinase, C-terminal domain"/>
    <property type="match status" value="1"/>
</dbReference>
<sequence>MEFLKTFTPELTVLSPGRINLIGEHTDYNMGYVLPTAIEKGIRLKFQKNGSDSRCRVYSETFDTGFELDLNAIARSRVEWENYILGVLNEISKRTDDVLQTPGESATIENTSNPDRHSEDKDGRVPSQDGLIDRLGESAHGADASVPEVETGKIETQGPSRTGNVLGGFDCVLQSDLPTGSGLSSSAALECGLAFGLNELFDLKLSKLQMIQLSQAAEHTYVGTQCGIMDQFASVMSKTGHVILLDCRTLDHDYIPIELHPYKIILLNTKVSHNLASSEYNTRKRECEQGVRTIQRKYPKVKSLRDVTEEMLHSSGPEMDPVIYNRCRFIVAENERVLEMANALRENDLASAGKVLYAAHEGISKLYEVSCAESDFLVEFSKGFTDVLGARQTGGGFGGCTLNVVHQDAVDNFVTAATKAYKKEFDIELEAFEVKPSGGTTLG</sequence>
<dbReference type="InterPro" id="IPR014721">
    <property type="entry name" value="Ribsml_uS5_D2-typ_fold_subgr"/>
</dbReference>
<evidence type="ECO:0000259" key="9">
    <source>
        <dbReference type="Pfam" id="PF00288"/>
    </source>
</evidence>
<evidence type="ECO:0000259" key="10">
    <source>
        <dbReference type="Pfam" id="PF08544"/>
    </source>
</evidence>
<name>A0ABU3L035_9FLAO</name>
<dbReference type="SUPFAM" id="SSF55060">
    <property type="entry name" value="GHMP Kinase, C-terminal domain"/>
    <property type="match status" value="1"/>
</dbReference>
<dbReference type="Pfam" id="PF00288">
    <property type="entry name" value="GHMP_kinases_N"/>
    <property type="match status" value="1"/>
</dbReference>
<feature type="domain" description="Galactokinase N-terminal" evidence="11">
    <location>
        <begin position="2"/>
        <end position="43"/>
    </location>
</feature>
<evidence type="ECO:0000313" key="12">
    <source>
        <dbReference type="EMBL" id="MDT7827099.1"/>
    </source>
</evidence>
<organism evidence="12 13">
    <name type="scientific">Pricia mediterranea</name>
    <dbReference type="NCBI Taxonomy" id="3076079"/>
    <lineage>
        <taxon>Bacteria</taxon>
        <taxon>Pseudomonadati</taxon>
        <taxon>Bacteroidota</taxon>
        <taxon>Flavobacteriia</taxon>
        <taxon>Flavobacteriales</taxon>
        <taxon>Flavobacteriaceae</taxon>
        <taxon>Pricia</taxon>
    </lineage>
</organism>
<evidence type="ECO:0000259" key="11">
    <source>
        <dbReference type="Pfam" id="PF10509"/>
    </source>
</evidence>
<proteinExistence type="inferred from homology"/>
<dbReference type="InterPro" id="IPR006206">
    <property type="entry name" value="Mevalonate/galactokinase"/>
</dbReference>
<dbReference type="InterPro" id="IPR000705">
    <property type="entry name" value="Galactokinase"/>
</dbReference>
<evidence type="ECO:0000256" key="1">
    <source>
        <dbReference type="ARBA" id="ARBA00006566"/>
    </source>
</evidence>
<feature type="compositionally biased region" description="Polar residues" evidence="8">
    <location>
        <begin position="102"/>
        <end position="113"/>
    </location>
</feature>
<dbReference type="PRINTS" id="PR00959">
    <property type="entry name" value="MEVGALKINASE"/>
</dbReference>
<dbReference type="PROSITE" id="PS00627">
    <property type="entry name" value="GHMP_KINASES_ATP"/>
    <property type="match status" value="1"/>
</dbReference>
<dbReference type="PANTHER" id="PTHR10457:SF7">
    <property type="entry name" value="GALACTOKINASE-RELATED"/>
    <property type="match status" value="1"/>
</dbReference>
<dbReference type="GO" id="GO:0004335">
    <property type="term" value="F:galactokinase activity"/>
    <property type="evidence" value="ECO:0007669"/>
    <property type="project" value="UniProtKB-EC"/>
</dbReference>
<dbReference type="NCBIfam" id="TIGR00131">
    <property type="entry name" value="gal_kin"/>
    <property type="match status" value="1"/>
</dbReference>
<keyword evidence="6" id="KW-0119">Carbohydrate metabolism</keyword>
<keyword evidence="5" id="KW-0067">ATP-binding</keyword>
<dbReference type="Proteomes" id="UP001250656">
    <property type="component" value="Unassembled WGS sequence"/>
</dbReference>
<reference evidence="12 13" key="1">
    <citation type="submission" date="2023-09" db="EMBL/GenBank/DDBJ databases">
        <title>Novel taxa isolated from Blanes Bay.</title>
        <authorList>
            <person name="Rey-Velasco X."/>
            <person name="Lucena T."/>
        </authorList>
    </citation>
    <scope>NUCLEOTIDE SEQUENCE [LARGE SCALE GENOMIC DNA]</scope>
    <source>
        <strain evidence="12 13">S334</strain>
    </source>
</reference>
<gene>
    <name evidence="12" type="primary">galK</name>
    <name evidence="12" type="ORF">RQM65_00285</name>
</gene>
<evidence type="ECO:0000256" key="4">
    <source>
        <dbReference type="ARBA" id="ARBA00022777"/>
    </source>
</evidence>
<feature type="compositionally biased region" description="Basic and acidic residues" evidence="8">
    <location>
        <begin position="114"/>
        <end position="124"/>
    </location>
</feature>
<dbReference type="Pfam" id="PF10509">
    <property type="entry name" value="GalKase_gal_bdg"/>
    <property type="match status" value="1"/>
</dbReference>
<dbReference type="RefSeq" id="WP_314011899.1">
    <property type="nucleotide sequence ID" value="NZ_JAVTTP010000001.1"/>
</dbReference>
<feature type="domain" description="GHMP kinase C-terminal" evidence="10">
    <location>
        <begin position="341"/>
        <end position="422"/>
    </location>
</feature>
<feature type="domain" description="GHMP kinase N-terminal" evidence="9">
    <location>
        <begin position="163"/>
        <end position="237"/>
    </location>
</feature>
<dbReference type="EC" id="2.7.1.6" evidence="7"/>
<accession>A0ABU3L035</accession>
<dbReference type="SUPFAM" id="SSF54211">
    <property type="entry name" value="Ribosomal protein S5 domain 2-like"/>
    <property type="match status" value="1"/>
</dbReference>
<evidence type="ECO:0000256" key="6">
    <source>
        <dbReference type="ARBA" id="ARBA00023144"/>
    </source>
</evidence>
<evidence type="ECO:0000256" key="3">
    <source>
        <dbReference type="ARBA" id="ARBA00022741"/>
    </source>
</evidence>
<feature type="region of interest" description="Disordered" evidence="8">
    <location>
        <begin position="102"/>
        <end position="159"/>
    </location>
</feature>
<dbReference type="InterPro" id="IPR013750">
    <property type="entry name" value="GHMP_kinase_C_dom"/>
</dbReference>
<dbReference type="InterPro" id="IPR019741">
    <property type="entry name" value="Galactokinase_CS"/>
</dbReference>
<keyword evidence="6" id="KW-0299">Galactose metabolism</keyword>
<dbReference type="InterPro" id="IPR036554">
    <property type="entry name" value="GHMP_kinase_C_sf"/>
</dbReference>
<evidence type="ECO:0000313" key="13">
    <source>
        <dbReference type="Proteomes" id="UP001250656"/>
    </source>
</evidence>
<dbReference type="InterPro" id="IPR006203">
    <property type="entry name" value="GHMP_knse_ATP-bd_CS"/>
</dbReference>
<dbReference type="EMBL" id="JAVTTP010000001">
    <property type="protein sequence ID" value="MDT7827099.1"/>
    <property type="molecule type" value="Genomic_DNA"/>
</dbReference>
<dbReference type="PRINTS" id="PR00473">
    <property type="entry name" value="GALCTOKINASE"/>
</dbReference>
<keyword evidence="2 12" id="KW-0808">Transferase</keyword>